<sequence length="317" mass="34615">MQTPQFHLMTDSPCDFSQQMVDDADLGMLHFTYAAREGAADEGMSGVDDLFVSRTPHEFYEAIRHGASLMTSQPSQLEFESAFRECAKLDMPTVYLTLSSGISGCYEGACTALARVREELGRPDLPIHIVDTKIGSTSQYLLVVEALRQRDKGLTAEEMVAWAKEARYFVQTIFMVDDLDALHRGGRVPKSVAVVGGALDVKPLLTFDLDGALSVIGIARGRKKGLKKMASFYEKNHNTDLFSSVVAIGNADCPKDAERMADIIHRSDDTAITMISTIGPTIGCHVGAGMVSCCFWGEDRRTGASVSDQIAQSVRHH</sequence>
<dbReference type="STRING" id="1125712.HMPREF1316_1266"/>
<dbReference type="PATRIC" id="fig|1125712.3.peg.2262"/>
<dbReference type="NCBIfam" id="TIGR00762">
    <property type="entry name" value="DegV"/>
    <property type="match status" value="1"/>
</dbReference>
<comment type="caution">
    <text evidence="3">The sequence shown here is derived from an EMBL/GenBank/DDBJ whole genome shotgun (WGS) entry which is preliminary data.</text>
</comment>
<gene>
    <name evidence="3" type="ORF">HMPREF1316_1266</name>
</gene>
<dbReference type="PANTHER" id="PTHR33434:SF3">
    <property type="entry name" value="DEGV DOMAIN-CONTAINING PROTEIN YITS"/>
    <property type="match status" value="1"/>
</dbReference>
<comment type="function">
    <text evidence="1">May bind long-chain fatty acids, such as palmitate, and may play a role in lipid transport or fatty acid metabolism.</text>
</comment>
<dbReference type="RefSeq" id="WP_021727056.1">
    <property type="nucleotide sequence ID" value="NZ_AWEZ01000067.1"/>
</dbReference>
<dbReference type="AlphaFoldDB" id="U2UT63"/>
<keyword evidence="2" id="KW-0446">Lipid-binding</keyword>
<evidence type="ECO:0008006" key="5">
    <source>
        <dbReference type="Google" id="ProtNLM"/>
    </source>
</evidence>
<dbReference type="SUPFAM" id="SSF82549">
    <property type="entry name" value="DAK1/DegV-like"/>
    <property type="match status" value="1"/>
</dbReference>
<proteinExistence type="predicted"/>
<organism evidence="3 4">
    <name type="scientific">Olsenella profusa F0195</name>
    <dbReference type="NCBI Taxonomy" id="1125712"/>
    <lineage>
        <taxon>Bacteria</taxon>
        <taxon>Bacillati</taxon>
        <taxon>Actinomycetota</taxon>
        <taxon>Coriobacteriia</taxon>
        <taxon>Coriobacteriales</taxon>
        <taxon>Atopobiaceae</taxon>
        <taxon>Olsenella</taxon>
    </lineage>
</organism>
<evidence type="ECO:0000313" key="4">
    <source>
        <dbReference type="Proteomes" id="UP000016638"/>
    </source>
</evidence>
<dbReference type="Gene3D" id="3.40.50.10170">
    <property type="match status" value="1"/>
</dbReference>
<dbReference type="InterPro" id="IPR050270">
    <property type="entry name" value="DegV_domain_contain"/>
</dbReference>
<dbReference type="PROSITE" id="PS51482">
    <property type="entry name" value="DEGV"/>
    <property type="match status" value="1"/>
</dbReference>
<dbReference type="eggNOG" id="COG1307">
    <property type="taxonomic scope" value="Bacteria"/>
</dbReference>
<protein>
    <recommendedName>
        <fullName evidence="5">EDD domain protein, DegV family</fullName>
    </recommendedName>
</protein>
<dbReference type="OrthoDB" id="9760324at2"/>
<dbReference type="Gene3D" id="3.30.1180.10">
    <property type="match status" value="1"/>
</dbReference>
<name>U2UT63_9ACTN</name>
<dbReference type="InterPro" id="IPR003797">
    <property type="entry name" value="DegV"/>
</dbReference>
<dbReference type="InterPro" id="IPR043168">
    <property type="entry name" value="DegV_C"/>
</dbReference>
<evidence type="ECO:0000256" key="2">
    <source>
        <dbReference type="ARBA" id="ARBA00023121"/>
    </source>
</evidence>
<dbReference type="Pfam" id="PF02645">
    <property type="entry name" value="DegV"/>
    <property type="match status" value="1"/>
</dbReference>
<reference evidence="3 4" key="1">
    <citation type="submission" date="2013-08" db="EMBL/GenBank/DDBJ databases">
        <authorList>
            <person name="Durkin A.S."/>
            <person name="Haft D.R."/>
            <person name="McCorrison J."/>
            <person name="Torralba M."/>
            <person name="Gillis M."/>
            <person name="Haft D.H."/>
            <person name="Methe B."/>
            <person name="Sutton G."/>
            <person name="Nelson K.E."/>
        </authorList>
    </citation>
    <scope>NUCLEOTIDE SEQUENCE [LARGE SCALE GENOMIC DNA]</scope>
    <source>
        <strain evidence="3 4">F0195</strain>
    </source>
</reference>
<dbReference type="PANTHER" id="PTHR33434">
    <property type="entry name" value="DEGV DOMAIN-CONTAINING PROTEIN DR_1986-RELATED"/>
    <property type="match status" value="1"/>
</dbReference>
<dbReference type="EMBL" id="AWEZ01000067">
    <property type="protein sequence ID" value="ERL06282.1"/>
    <property type="molecule type" value="Genomic_DNA"/>
</dbReference>
<dbReference type="Proteomes" id="UP000016638">
    <property type="component" value="Unassembled WGS sequence"/>
</dbReference>
<evidence type="ECO:0000256" key="1">
    <source>
        <dbReference type="ARBA" id="ARBA00003238"/>
    </source>
</evidence>
<evidence type="ECO:0000313" key="3">
    <source>
        <dbReference type="EMBL" id="ERL06282.1"/>
    </source>
</evidence>
<keyword evidence="4" id="KW-1185">Reference proteome</keyword>
<accession>U2UT63</accession>
<dbReference type="GO" id="GO:0008289">
    <property type="term" value="F:lipid binding"/>
    <property type="evidence" value="ECO:0007669"/>
    <property type="project" value="UniProtKB-KW"/>
</dbReference>